<dbReference type="Gene3D" id="2.60.200.20">
    <property type="match status" value="1"/>
</dbReference>
<dbReference type="InterPro" id="IPR050923">
    <property type="entry name" value="Cell_Proc_Reg/RNA_Proc"/>
</dbReference>
<sequence>MKSLILAVHRVPTGVSLQDFNVQGDRVTLGRGAGCDWVLVDPQRLLSKRHCEIVRQQARWMVTDLSSNGMTVNGRLLPPGVPCELRDGDRIGFGSYEIDAKLVEATNTSGDEATLGGRAAGGRYPPKPMTHNRETTFESVFEQETGPGAFFDLTGSGIRSDKPRTLSIVNPFDIALGEIATSPAPRRKGDSLTPSDAVSDLEASFTPPRPTSLLLPDDWEVPLSEEPPAIERQSPTPATPGAQSPHPTLDPTLPSGPVPMAAPSATSPFEAPLPQQGPVSHPPSLHAPQPQTGYASSPQSGEDESVVAAFFRGAGIDGASVEQPAQLMEEMGRAFRAMVTGLRRAMIARAEIKGEFRIDRTMIQPHGNNPLKFAIDDDDAIAALLGVGRRTGVSPSGAIADTMDDIRKHEIAVTRAMEAAAEELLRSNGPEAVLGRLAYEPGKPLSLLRRAKAWNAYVQSHGEVARSLEENMDGVFGRAFGRAYEAALRDIGASDQRVLRDAKDKRS</sequence>
<dbReference type="EMBL" id="BJYF01000016">
    <property type="protein sequence ID" value="GEN60317.1"/>
    <property type="molecule type" value="Genomic_DNA"/>
</dbReference>
<dbReference type="Pfam" id="PF00498">
    <property type="entry name" value="FHA"/>
    <property type="match status" value="1"/>
</dbReference>
<dbReference type="AlphaFoldDB" id="A0A511XBH9"/>
<feature type="region of interest" description="Disordered" evidence="1">
    <location>
        <begin position="180"/>
        <end position="216"/>
    </location>
</feature>
<reference evidence="3 4" key="1">
    <citation type="submission" date="2019-07" db="EMBL/GenBank/DDBJ databases">
        <title>Whole genome shotgun sequence of Acetobacter nitrogenifigens NBRC 105050.</title>
        <authorList>
            <person name="Hosoyama A."/>
            <person name="Uohara A."/>
            <person name="Ohji S."/>
            <person name="Ichikawa N."/>
        </authorList>
    </citation>
    <scope>NUCLEOTIDE SEQUENCE [LARGE SCALE GENOMIC DNA]</scope>
    <source>
        <strain evidence="3 4">NBRC 105050</strain>
    </source>
</reference>
<dbReference type="InterPro" id="IPR008984">
    <property type="entry name" value="SMAD_FHA_dom_sf"/>
</dbReference>
<dbReference type="CDD" id="cd00060">
    <property type="entry name" value="FHA"/>
    <property type="match status" value="1"/>
</dbReference>
<feature type="compositionally biased region" description="Polar residues" evidence="1">
    <location>
        <begin position="289"/>
        <end position="300"/>
    </location>
</feature>
<organism evidence="3 4">
    <name type="scientific">Acetobacter nitrogenifigens DSM 23921 = NBRC 105050</name>
    <dbReference type="NCBI Taxonomy" id="1120919"/>
    <lineage>
        <taxon>Bacteria</taxon>
        <taxon>Pseudomonadati</taxon>
        <taxon>Pseudomonadota</taxon>
        <taxon>Alphaproteobacteria</taxon>
        <taxon>Acetobacterales</taxon>
        <taxon>Acetobacteraceae</taxon>
        <taxon>Acetobacter</taxon>
    </lineage>
</organism>
<proteinExistence type="predicted"/>
<dbReference type="NCBIfam" id="TIGR03354">
    <property type="entry name" value="VI_FHA"/>
    <property type="match status" value="1"/>
</dbReference>
<feature type="region of interest" description="Disordered" evidence="1">
    <location>
        <begin position="228"/>
        <end position="303"/>
    </location>
</feature>
<dbReference type="STRING" id="1120919.GCA_000429165_01378"/>
<dbReference type="OrthoDB" id="273564at2"/>
<dbReference type="Proteomes" id="UP000321635">
    <property type="component" value="Unassembled WGS sequence"/>
</dbReference>
<accession>A0A511XBH9</accession>
<evidence type="ECO:0000259" key="2">
    <source>
        <dbReference type="PROSITE" id="PS50006"/>
    </source>
</evidence>
<name>A0A511XBH9_9PROT</name>
<evidence type="ECO:0000313" key="4">
    <source>
        <dbReference type="Proteomes" id="UP000321635"/>
    </source>
</evidence>
<dbReference type="InterPro" id="IPR046883">
    <property type="entry name" value="T6SS_FHA_C"/>
</dbReference>
<dbReference type="PROSITE" id="PS50006">
    <property type="entry name" value="FHA_DOMAIN"/>
    <property type="match status" value="1"/>
</dbReference>
<protein>
    <submittedName>
        <fullName evidence="3">Phosphopeptide-binding protein</fullName>
    </submittedName>
</protein>
<keyword evidence="4" id="KW-1185">Reference proteome</keyword>
<dbReference type="SMART" id="SM00240">
    <property type="entry name" value="FHA"/>
    <property type="match status" value="1"/>
</dbReference>
<feature type="compositionally biased region" description="Polar residues" evidence="1">
    <location>
        <begin position="233"/>
        <end position="246"/>
    </location>
</feature>
<feature type="domain" description="FHA" evidence="2">
    <location>
        <begin position="27"/>
        <end position="77"/>
    </location>
</feature>
<dbReference type="InterPro" id="IPR000253">
    <property type="entry name" value="FHA_dom"/>
</dbReference>
<dbReference type="Pfam" id="PF20232">
    <property type="entry name" value="T6SS_FHA_C"/>
    <property type="match status" value="1"/>
</dbReference>
<dbReference type="PANTHER" id="PTHR23308">
    <property type="entry name" value="NUCLEAR INHIBITOR OF PROTEIN PHOSPHATASE-1"/>
    <property type="match status" value="1"/>
</dbReference>
<evidence type="ECO:0000313" key="3">
    <source>
        <dbReference type="EMBL" id="GEN60317.1"/>
    </source>
</evidence>
<dbReference type="RefSeq" id="WP_026397440.1">
    <property type="nucleotide sequence ID" value="NZ_AUBI01000004.1"/>
</dbReference>
<dbReference type="InterPro" id="IPR017735">
    <property type="entry name" value="T6SS_FHA"/>
</dbReference>
<gene>
    <name evidence="3" type="primary">fha1</name>
    <name evidence="3" type="ORF">ANI02nite_22010</name>
</gene>
<dbReference type="SUPFAM" id="SSF49879">
    <property type="entry name" value="SMAD/FHA domain"/>
    <property type="match status" value="1"/>
</dbReference>
<comment type="caution">
    <text evidence="3">The sequence shown here is derived from an EMBL/GenBank/DDBJ whole genome shotgun (WGS) entry which is preliminary data.</text>
</comment>
<evidence type="ECO:0000256" key="1">
    <source>
        <dbReference type="SAM" id="MobiDB-lite"/>
    </source>
</evidence>